<dbReference type="Pfam" id="PF01041">
    <property type="entry name" value="DegT_DnrJ_EryC1"/>
    <property type="match status" value="1"/>
</dbReference>
<dbReference type="Gene3D" id="3.90.1150.10">
    <property type="entry name" value="Aspartate Aminotransferase, domain 1"/>
    <property type="match status" value="1"/>
</dbReference>
<gene>
    <name evidence="1" type="ORF">SDC9_102253</name>
</gene>
<dbReference type="InterPro" id="IPR000653">
    <property type="entry name" value="DegT/StrS_aminotransferase"/>
</dbReference>
<protein>
    <submittedName>
        <fullName evidence="1">Uncharacterized protein</fullName>
    </submittedName>
</protein>
<reference evidence="1" key="1">
    <citation type="submission" date="2019-08" db="EMBL/GenBank/DDBJ databases">
        <authorList>
            <person name="Kucharzyk K."/>
            <person name="Murdoch R.W."/>
            <person name="Higgins S."/>
            <person name="Loffler F."/>
        </authorList>
    </citation>
    <scope>NUCLEOTIDE SEQUENCE</scope>
</reference>
<comment type="caution">
    <text evidence="1">The sequence shown here is derived from an EMBL/GenBank/DDBJ whole genome shotgun (WGS) entry which is preliminary data.</text>
</comment>
<evidence type="ECO:0000313" key="1">
    <source>
        <dbReference type="EMBL" id="MPM55456.1"/>
    </source>
</evidence>
<proteinExistence type="predicted"/>
<dbReference type="EMBL" id="VSSQ01015280">
    <property type="protein sequence ID" value="MPM55456.1"/>
    <property type="molecule type" value="Genomic_DNA"/>
</dbReference>
<accession>A0A645ARB6</accession>
<dbReference type="AlphaFoldDB" id="A0A645ARB6"/>
<name>A0A645ARB6_9ZZZZ</name>
<organism evidence="1">
    <name type="scientific">bioreactor metagenome</name>
    <dbReference type="NCBI Taxonomy" id="1076179"/>
    <lineage>
        <taxon>unclassified sequences</taxon>
        <taxon>metagenomes</taxon>
        <taxon>ecological metagenomes</taxon>
    </lineage>
</organism>
<sequence>MHLQPVFTGMDYITAGKTSVSDDIFTRGVCLPSDIKMDENDMERVTQRILKLFGK</sequence>
<dbReference type="InterPro" id="IPR015422">
    <property type="entry name" value="PyrdxlP-dep_Trfase_small"/>
</dbReference>